<sequence>MTKDQDMLQTEDQEALVVVTDDKGNKTYYAEEMVIPIDNKSFALLVREPMDEEEAETLEEDDAVMIARIEFDADGEPVYVDPTDEEFEAVKKAYEEITQEMDGE</sequence>
<reference evidence="1" key="1">
    <citation type="submission" date="2021-02" db="EMBL/GenBank/DDBJ databases">
        <title>Infant gut strain persistence is associated with maternal origin, phylogeny, and functional potential including surface adhesion and iron acquisition.</title>
        <authorList>
            <person name="Lou Y.C."/>
        </authorList>
    </citation>
    <scope>NUCLEOTIDE SEQUENCE</scope>
    <source>
        <strain evidence="1">L3_106_000M1_dasL3_106_000M1_concoct_15</strain>
    </source>
</reference>
<dbReference type="AlphaFoldDB" id="A0A943EDW9"/>
<name>A0A943EDW9_9FIRM</name>
<dbReference type="Pfam" id="PF06949">
    <property type="entry name" value="DUF1292"/>
    <property type="match status" value="1"/>
</dbReference>
<organism evidence="1 2">
    <name type="scientific">Acidaminococcus intestini</name>
    <dbReference type="NCBI Taxonomy" id="187327"/>
    <lineage>
        <taxon>Bacteria</taxon>
        <taxon>Bacillati</taxon>
        <taxon>Bacillota</taxon>
        <taxon>Negativicutes</taxon>
        <taxon>Acidaminococcales</taxon>
        <taxon>Acidaminococcaceae</taxon>
        <taxon>Acidaminococcus</taxon>
    </lineage>
</organism>
<evidence type="ECO:0000313" key="1">
    <source>
        <dbReference type="EMBL" id="MBS5519618.1"/>
    </source>
</evidence>
<dbReference type="Proteomes" id="UP000754226">
    <property type="component" value="Unassembled WGS sequence"/>
</dbReference>
<dbReference type="InterPro" id="IPR009711">
    <property type="entry name" value="UPF0473"/>
</dbReference>
<gene>
    <name evidence="1" type="ORF">KHX13_04715</name>
</gene>
<dbReference type="EMBL" id="JAGZCZ010000005">
    <property type="protein sequence ID" value="MBS5519618.1"/>
    <property type="molecule type" value="Genomic_DNA"/>
</dbReference>
<evidence type="ECO:0000313" key="2">
    <source>
        <dbReference type="Proteomes" id="UP000754226"/>
    </source>
</evidence>
<proteinExistence type="predicted"/>
<protein>
    <submittedName>
        <fullName evidence="1">DUF1292 domain-containing protein</fullName>
    </submittedName>
</protein>
<accession>A0A943EDW9</accession>
<comment type="caution">
    <text evidence="1">The sequence shown here is derived from an EMBL/GenBank/DDBJ whole genome shotgun (WGS) entry which is preliminary data.</text>
</comment>